<reference evidence="3" key="1">
    <citation type="journal article" date="2017" name="Genome Biol.">
        <title>Comparative genomics reveals high biological diversity and specific adaptations in the industrially and medically important fungal genus Aspergillus.</title>
        <authorList>
            <person name="de Vries R.P."/>
            <person name="Riley R."/>
            <person name="Wiebenga A."/>
            <person name="Aguilar-Osorio G."/>
            <person name="Amillis S."/>
            <person name="Uchima C.A."/>
            <person name="Anderluh G."/>
            <person name="Asadollahi M."/>
            <person name="Askin M."/>
            <person name="Barry K."/>
            <person name="Battaglia E."/>
            <person name="Bayram O."/>
            <person name="Benocci T."/>
            <person name="Braus-Stromeyer S.A."/>
            <person name="Caldana C."/>
            <person name="Canovas D."/>
            <person name="Cerqueira G.C."/>
            <person name="Chen F."/>
            <person name="Chen W."/>
            <person name="Choi C."/>
            <person name="Clum A."/>
            <person name="Dos Santos R.A."/>
            <person name="Damasio A.R."/>
            <person name="Diallinas G."/>
            <person name="Emri T."/>
            <person name="Fekete E."/>
            <person name="Flipphi M."/>
            <person name="Freyberg S."/>
            <person name="Gallo A."/>
            <person name="Gournas C."/>
            <person name="Habgood R."/>
            <person name="Hainaut M."/>
            <person name="Harispe M.L."/>
            <person name="Henrissat B."/>
            <person name="Hilden K.S."/>
            <person name="Hope R."/>
            <person name="Hossain A."/>
            <person name="Karabika E."/>
            <person name="Karaffa L."/>
            <person name="Karanyi Z."/>
            <person name="Krasevec N."/>
            <person name="Kuo A."/>
            <person name="Kusch H."/>
            <person name="LaButti K."/>
            <person name="Lagendijk E.L."/>
            <person name="Lapidus A."/>
            <person name="Levasseur A."/>
            <person name="Lindquist E."/>
            <person name="Lipzen A."/>
            <person name="Logrieco A.F."/>
            <person name="MacCabe A."/>
            <person name="Maekelae M.R."/>
            <person name="Malavazi I."/>
            <person name="Melin P."/>
            <person name="Meyer V."/>
            <person name="Mielnichuk N."/>
            <person name="Miskei M."/>
            <person name="Molnar A.P."/>
            <person name="Mule G."/>
            <person name="Ngan C.Y."/>
            <person name="Orejas M."/>
            <person name="Orosz E."/>
            <person name="Ouedraogo J.P."/>
            <person name="Overkamp K.M."/>
            <person name="Park H.-S."/>
            <person name="Perrone G."/>
            <person name="Piumi F."/>
            <person name="Punt P.J."/>
            <person name="Ram A.F."/>
            <person name="Ramon A."/>
            <person name="Rauscher S."/>
            <person name="Record E."/>
            <person name="Riano-Pachon D.M."/>
            <person name="Robert V."/>
            <person name="Roehrig J."/>
            <person name="Ruller R."/>
            <person name="Salamov A."/>
            <person name="Salih N.S."/>
            <person name="Samson R.A."/>
            <person name="Sandor E."/>
            <person name="Sanguinetti M."/>
            <person name="Schuetze T."/>
            <person name="Sepcic K."/>
            <person name="Shelest E."/>
            <person name="Sherlock G."/>
            <person name="Sophianopoulou V."/>
            <person name="Squina F.M."/>
            <person name="Sun H."/>
            <person name="Susca A."/>
            <person name="Todd R.B."/>
            <person name="Tsang A."/>
            <person name="Unkles S.E."/>
            <person name="van de Wiele N."/>
            <person name="van Rossen-Uffink D."/>
            <person name="Oliveira J.V."/>
            <person name="Vesth T.C."/>
            <person name="Visser J."/>
            <person name="Yu J.-H."/>
            <person name="Zhou M."/>
            <person name="Andersen M.R."/>
            <person name="Archer D.B."/>
            <person name="Baker S.E."/>
            <person name="Benoit I."/>
            <person name="Brakhage A.A."/>
            <person name="Braus G.H."/>
            <person name="Fischer R."/>
            <person name="Frisvad J.C."/>
            <person name="Goldman G.H."/>
            <person name="Houbraken J."/>
            <person name="Oakley B."/>
            <person name="Pocsi I."/>
            <person name="Scazzocchio C."/>
            <person name="Seiboth B."/>
            <person name="vanKuyk P.A."/>
            <person name="Wortman J."/>
            <person name="Dyer P.S."/>
            <person name="Grigoriev I.V."/>
        </authorList>
    </citation>
    <scope>NUCLEOTIDE SEQUENCE [LARGE SCALE GENOMIC DNA]</scope>
    <source>
        <strain evidence="3">CBS 506.65</strain>
    </source>
</reference>
<dbReference type="GeneID" id="34608712"/>
<protein>
    <recommendedName>
        <fullName evidence="4">Retrotransposon gag domain-containing protein</fullName>
    </recommendedName>
</protein>
<accession>A0A1L9SPH5</accession>
<feature type="compositionally biased region" description="Pro residues" evidence="1">
    <location>
        <begin position="79"/>
        <end position="92"/>
    </location>
</feature>
<feature type="compositionally biased region" description="Low complexity" evidence="1">
    <location>
        <begin position="99"/>
        <end position="114"/>
    </location>
</feature>
<keyword evidence="3" id="KW-1185">Reference proteome</keyword>
<dbReference type="EMBL" id="KV878338">
    <property type="protein sequence ID" value="OJJ49003.1"/>
    <property type="molecule type" value="Genomic_DNA"/>
</dbReference>
<feature type="compositionally biased region" description="Polar residues" evidence="1">
    <location>
        <begin position="66"/>
        <end position="75"/>
    </location>
</feature>
<sequence length="344" mass="38933">MAPTPGMELSEQQLDSQIRQLQDELQKLQKQRKLVELRSAVLREQRLLEEAQRQLETAQPPPIADTPSSHPSQGGSAVPAPPPEVIPSPSYTPPKGIKRSSSSLERSSYLSEESPNSVSFNTSANTGLPTTLHSATPLNGGDQKTPEPPGLPGVEPYGAANWLEYAIWMQRLQNYFARHQQYFRTDERKIAGGLRQCFPSCERDWHASVQAGIFQPTWLDFQKFLRRPLTPANLSPQAAMNRLRKATQRDSQTVRDFAIYLSSLEASLDKLPSDEERIETLRNGLLPEIREECQAFYDEGNRIYTDHIRYLISYEGNLASRHEVVRKRAAAAASQRPKKRPRYQ</sequence>
<dbReference type="VEuPathDB" id="FungiDB:ASPZODRAFT_129371"/>
<evidence type="ECO:0000313" key="2">
    <source>
        <dbReference type="EMBL" id="OJJ49003.1"/>
    </source>
</evidence>
<evidence type="ECO:0000256" key="1">
    <source>
        <dbReference type="SAM" id="MobiDB-lite"/>
    </source>
</evidence>
<dbReference type="AlphaFoldDB" id="A0A1L9SPH5"/>
<organism evidence="2 3">
    <name type="scientific">Penicilliopsis zonata CBS 506.65</name>
    <dbReference type="NCBI Taxonomy" id="1073090"/>
    <lineage>
        <taxon>Eukaryota</taxon>
        <taxon>Fungi</taxon>
        <taxon>Dikarya</taxon>
        <taxon>Ascomycota</taxon>
        <taxon>Pezizomycotina</taxon>
        <taxon>Eurotiomycetes</taxon>
        <taxon>Eurotiomycetidae</taxon>
        <taxon>Eurotiales</taxon>
        <taxon>Aspergillaceae</taxon>
        <taxon>Penicilliopsis</taxon>
    </lineage>
</organism>
<dbReference type="RefSeq" id="XP_022583513.1">
    <property type="nucleotide sequence ID" value="XM_022722247.1"/>
</dbReference>
<evidence type="ECO:0000313" key="3">
    <source>
        <dbReference type="Proteomes" id="UP000184188"/>
    </source>
</evidence>
<evidence type="ECO:0008006" key="4">
    <source>
        <dbReference type="Google" id="ProtNLM"/>
    </source>
</evidence>
<feature type="region of interest" description="Disordered" evidence="1">
    <location>
        <begin position="52"/>
        <end position="153"/>
    </location>
</feature>
<dbReference type="Proteomes" id="UP000184188">
    <property type="component" value="Unassembled WGS sequence"/>
</dbReference>
<gene>
    <name evidence="2" type="ORF">ASPZODRAFT_129371</name>
</gene>
<dbReference type="STRING" id="1073090.A0A1L9SPH5"/>
<name>A0A1L9SPH5_9EURO</name>
<proteinExistence type="predicted"/>
<feature type="compositionally biased region" description="Polar residues" evidence="1">
    <location>
        <begin position="115"/>
        <end position="137"/>
    </location>
</feature>